<dbReference type="Pfam" id="PF00069">
    <property type="entry name" value="Pkinase"/>
    <property type="match status" value="1"/>
</dbReference>
<dbReference type="PROSITE" id="PS50011">
    <property type="entry name" value="PROTEIN_KINASE_DOM"/>
    <property type="match status" value="1"/>
</dbReference>
<evidence type="ECO:0000259" key="1">
    <source>
        <dbReference type="PROSITE" id="PS50011"/>
    </source>
</evidence>
<protein>
    <recommendedName>
        <fullName evidence="1">Protein kinase domain-containing protein</fullName>
    </recommendedName>
</protein>
<comment type="caution">
    <text evidence="2">The sequence shown here is derived from an EMBL/GenBank/DDBJ whole genome shotgun (WGS) entry which is preliminary data.</text>
</comment>
<accession>A0ABR2H3D5</accession>
<dbReference type="EMBL" id="JAPFFF010000046">
    <property type="protein sequence ID" value="KAK8840406.1"/>
    <property type="molecule type" value="Genomic_DNA"/>
</dbReference>
<evidence type="ECO:0000313" key="3">
    <source>
        <dbReference type="Proteomes" id="UP001470230"/>
    </source>
</evidence>
<dbReference type="Proteomes" id="UP001470230">
    <property type="component" value="Unassembled WGS sequence"/>
</dbReference>
<dbReference type="InterPro" id="IPR000719">
    <property type="entry name" value="Prot_kinase_dom"/>
</dbReference>
<gene>
    <name evidence="2" type="ORF">M9Y10_030805</name>
</gene>
<reference evidence="2 3" key="1">
    <citation type="submission" date="2024-04" db="EMBL/GenBank/DDBJ databases">
        <title>Tritrichomonas musculus Genome.</title>
        <authorList>
            <person name="Alves-Ferreira E."/>
            <person name="Grigg M."/>
            <person name="Lorenzi H."/>
            <person name="Galac M."/>
        </authorList>
    </citation>
    <scope>NUCLEOTIDE SEQUENCE [LARGE SCALE GENOMIC DNA]</scope>
    <source>
        <strain evidence="2 3">EAF2021</strain>
    </source>
</reference>
<dbReference type="SUPFAM" id="SSF56112">
    <property type="entry name" value="Protein kinase-like (PK-like)"/>
    <property type="match status" value="1"/>
</dbReference>
<dbReference type="InterPro" id="IPR008271">
    <property type="entry name" value="Ser/Thr_kinase_AS"/>
</dbReference>
<dbReference type="InterPro" id="IPR011009">
    <property type="entry name" value="Kinase-like_dom_sf"/>
</dbReference>
<feature type="domain" description="Protein kinase" evidence="1">
    <location>
        <begin position="1"/>
        <end position="218"/>
    </location>
</feature>
<evidence type="ECO:0000313" key="2">
    <source>
        <dbReference type="EMBL" id="KAK8840406.1"/>
    </source>
</evidence>
<name>A0ABR2H3D5_9EUKA</name>
<sequence>MEILKKYDCFINYEDQFDSTFLNAKYRFMVMKYYEHSDLFNYTFSNPKINDLQHQEICQIVYQILQILQILKEKRIVHHDIKLENILIISKSPLKIILTDFEYEEQLEINQKAKICDATLYIRAPEILKNQLHDMSSDMWSVGIITFLLLFGYNPFLIDLQCECPKALLDMIEYNEIFDDEINLIGIPNEAIECVLSMLKIDPSERITVEEALELDWL</sequence>
<dbReference type="PROSITE" id="PS00108">
    <property type="entry name" value="PROTEIN_KINASE_ST"/>
    <property type="match status" value="1"/>
</dbReference>
<dbReference type="SMART" id="SM00220">
    <property type="entry name" value="S_TKc"/>
    <property type="match status" value="1"/>
</dbReference>
<organism evidence="2 3">
    <name type="scientific">Tritrichomonas musculus</name>
    <dbReference type="NCBI Taxonomy" id="1915356"/>
    <lineage>
        <taxon>Eukaryota</taxon>
        <taxon>Metamonada</taxon>
        <taxon>Parabasalia</taxon>
        <taxon>Tritrichomonadida</taxon>
        <taxon>Tritrichomonadidae</taxon>
        <taxon>Tritrichomonas</taxon>
    </lineage>
</organism>
<proteinExistence type="predicted"/>
<keyword evidence="3" id="KW-1185">Reference proteome</keyword>
<dbReference type="Gene3D" id="1.10.510.10">
    <property type="entry name" value="Transferase(Phosphotransferase) domain 1"/>
    <property type="match status" value="1"/>
</dbReference>
<dbReference type="PANTHER" id="PTHR24347">
    <property type="entry name" value="SERINE/THREONINE-PROTEIN KINASE"/>
    <property type="match status" value="1"/>
</dbReference>